<reference evidence="4 5" key="1">
    <citation type="journal article" date="2020" name="Nature">
        <title>Bacterial chemolithoautotrophy via manganese oxidation.</title>
        <authorList>
            <person name="Yu H."/>
            <person name="Leadbetter J.R."/>
        </authorList>
    </citation>
    <scope>NUCLEOTIDE SEQUENCE [LARGE SCALE GENOMIC DNA]</scope>
    <source>
        <strain evidence="4 5">Mn-1</strain>
    </source>
</reference>
<organism evidence="4 5">
    <name type="scientific">Candidatus Manganitrophus noduliformans</name>
    <dbReference type="NCBI Taxonomy" id="2606439"/>
    <lineage>
        <taxon>Bacteria</taxon>
        <taxon>Pseudomonadati</taxon>
        <taxon>Nitrospirota</taxon>
        <taxon>Nitrospiria</taxon>
        <taxon>Candidatus Troglogloeales</taxon>
        <taxon>Candidatus Manganitrophaceae</taxon>
        <taxon>Candidatus Manganitrophus</taxon>
    </lineage>
</organism>
<feature type="domain" description="TPM" evidence="3">
    <location>
        <begin position="32"/>
        <end position="155"/>
    </location>
</feature>
<dbReference type="RefSeq" id="WP_168058670.1">
    <property type="nucleotide sequence ID" value="NZ_VTOW01000001.1"/>
</dbReference>
<feature type="chain" id="PRO_5030934287" evidence="2">
    <location>
        <begin position="23"/>
        <end position="294"/>
    </location>
</feature>
<feature type="transmembrane region" description="Helical" evidence="1">
    <location>
        <begin position="211"/>
        <end position="239"/>
    </location>
</feature>
<evidence type="ECO:0000313" key="5">
    <source>
        <dbReference type="Proteomes" id="UP000534783"/>
    </source>
</evidence>
<sequence length="294" mass="30352">MLRLCLTAILLIFVVAASSASALNVPALQGRVNDHARLLSPEQAAALEEKLRAYEAKTTNQIALLTVPSLEGEASEDFSVRAAREWELGQEKRNNGVLIFIAAEERGIRIEVGYGLEGALTDAQSSIIIRNIMIPAFREGDFNRGIDAGVDAIQAAIAGEFTAPETSSPRRSRDDSNEVFSLGLILLILFSSFLSYLPLPVTGLAGGIIGGVVGSFLVGSIFLPALAGVFLGILLPLLFRGTGGGPGRGIGGRAYRGTGWGTGRGWGGGRGGFGGGGFSGGGGSFGGGGASGRW</sequence>
<evidence type="ECO:0000313" key="4">
    <source>
        <dbReference type="EMBL" id="NKE70422.1"/>
    </source>
</evidence>
<gene>
    <name evidence="4" type="ORF">MNODULE_06680</name>
</gene>
<dbReference type="PANTHER" id="PTHR30373:SF2">
    <property type="entry name" value="UPF0603 PROTEIN YGCG"/>
    <property type="match status" value="1"/>
</dbReference>
<evidence type="ECO:0000256" key="1">
    <source>
        <dbReference type="SAM" id="Phobius"/>
    </source>
</evidence>
<dbReference type="InterPro" id="IPR007621">
    <property type="entry name" value="TPM_dom"/>
</dbReference>
<dbReference type="Gene3D" id="3.10.310.50">
    <property type="match status" value="1"/>
</dbReference>
<dbReference type="EMBL" id="VTOW01000001">
    <property type="protein sequence ID" value="NKE70422.1"/>
    <property type="molecule type" value="Genomic_DNA"/>
</dbReference>
<dbReference type="AlphaFoldDB" id="A0A7X6DNE5"/>
<keyword evidence="1" id="KW-1133">Transmembrane helix</keyword>
<feature type="transmembrane region" description="Helical" evidence="1">
    <location>
        <begin position="179"/>
        <end position="199"/>
    </location>
</feature>
<name>A0A7X6DNE5_9BACT</name>
<keyword evidence="2" id="KW-0732">Signal</keyword>
<keyword evidence="5" id="KW-1185">Reference proteome</keyword>
<dbReference type="Pfam" id="PF04536">
    <property type="entry name" value="TPM_phosphatase"/>
    <property type="match status" value="1"/>
</dbReference>
<comment type="caution">
    <text evidence="4">The sequence shown here is derived from an EMBL/GenBank/DDBJ whole genome shotgun (WGS) entry which is preliminary data.</text>
</comment>
<protein>
    <submittedName>
        <fullName evidence="4">Methanol dehydrogenase</fullName>
    </submittedName>
</protein>
<dbReference type="PANTHER" id="PTHR30373">
    <property type="entry name" value="UPF0603 PROTEIN YGCG"/>
    <property type="match status" value="1"/>
</dbReference>
<proteinExistence type="predicted"/>
<keyword evidence="1" id="KW-0472">Membrane</keyword>
<keyword evidence="1" id="KW-0812">Transmembrane</keyword>
<evidence type="ECO:0000259" key="3">
    <source>
        <dbReference type="Pfam" id="PF04536"/>
    </source>
</evidence>
<accession>A0A7X6DNE5</accession>
<feature type="signal peptide" evidence="2">
    <location>
        <begin position="1"/>
        <end position="22"/>
    </location>
</feature>
<evidence type="ECO:0000256" key="2">
    <source>
        <dbReference type="SAM" id="SignalP"/>
    </source>
</evidence>
<dbReference type="Proteomes" id="UP000534783">
    <property type="component" value="Unassembled WGS sequence"/>
</dbReference>